<dbReference type="EMBL" id="KZ990530">
    <property type="protein sequence ID" value="RKP23980.1"/>
    <property type="molecule type" value="Genomic_DNA"/>
</dbReference>
<sequence>MHSLPRCVRSFLCSIALSSFAKHSDKEHMEAHALLFARTKKGNVHMHYHRAAAAQLSLPPALPLFSCSIHQSIVTMKVSIAIAIVAVVVAAVASLATVEAKPALVRRQDDDPPNMCMTMMTTENEWRFH</sequence>
<keyword evidence="1" id="KW-1133">Transmembrane helix</keyword>
<proteinExistence type="predicted"/>
<reference evidence="3" key="1">
    <citation type="journal article" date="2018" name="Nat. Microbiol.">
        <title>Leveraging single-cell genomics to expand the fungal tree of life.</title>
        <authorList>
            <person name="Ahrendt S.R."/>
            <person name="Quandt C.A."/>
            <person name="Ciobanu D."/>
            <person name="Clum A."/>
            <person name="Salamov A."/>
            <person name="Andreopoulos B."/>
            <person name="Cheng J.F."/>
            <person name="Woyke T."/>
            <person name="Pelin A."/>
            <person name="Henrissat B."/>
            <person name="Reynolds N.K."/>
            <person name="Benny G.L."/>
            <person name="Smith M.E."/>
            <person name="James T.Y."/>
            <person name="Grigoriev I.V."/>
        </authorList>
    </citation>
    <scope>NUCLEOTIDE SEQUENCE [LARGE SCALE GENOMIC DNA]</scope>
    <source>
        <strain evidence="3">Benny S71-1</strain>
    </source>
</reference>
<evidence type="ECO:0000256" key="1">
    <source>
        <dbReference type="SAM" id="Phobius"/>
    </source>
</evidence>
<evidence type="ECO:0000313" key="3">
    <source>
        <dbReference type="Proteomes" id="UP000278143"/>
    </source>
</evidence>
<name>A0A4P9YYA7_9FUNG</name>
<evidence type="ECO:0000313" key="2">
    <source>
        <dbReference type="EMBL" id="RKP23980.1"/>
    </source>
</evidence>
<protein>
    <submittedName>
        <fullName evidence="2">Uncharacterized protein</fullName>
    </submittedName>
</protein>
<keyword evidence="1" id="KW-0812">Transmembrane</keyword>
<dbReference type="Proteomes" id="UP000278143">
    <property type="component" value="Unassembled WGS sequence"/>
</dbReference>
<accession>A0A4P9YYA7</accession>
<gene>
    <name evidence="2" type="ORF">SYNPS1DRAFT_30249</name>
</gene>
<dbReference type="AlphaFoldDB" id="A0A4P9YYA7"/>
<feature type="transmembrane region" description="Helical" evidence="1">
    <location>
        <begin position="78"/>
        <end position="98"/>
    </location>
</feature>
<organism evidence="2 3">
    <name type="scientific">Syncephalis pseudoplumigaleata</name>
    <dbReference type="NCBI Taxonomy" id="1712513"/>
    <lineage>
        <taxon>Eukaryota</taxon>
        <taxon>Fungi</taxon>
        <taxon>Fungi incertae sedis</taxon>
        <taxon>Zoopagomycota</taxon>
        <taxon>Zoopagomycotina</taxon>
        <taxon>Zoopagomycetes</taxon>
        <taxon>Zoopagales</taxon>
        <taxon>Piptocephalidaceae</taxon>
        <taxon>Syncephalis</taxon>
    </lineage>
</organism>
<keyword evidence="1" id="KW-0472">Membrane</keyword>
<keyword evidence="3" id="KW-1185">Reference proteome</keyword>